<evidence type="ECO:0000256" key="6">
    <source>
        <dbReference type="PROSITE-ProRule" id="PRU00023"/>
    </source>
</evidence>
<comment type="caution">
    <text evidence="9">The sequence shown here is derived from an EMBL/GenBank/DDBJ whole genome shotgun (WGS) entry which is preliminary data.</text>
</comment>
<evidence type="ECO:0000256" key="2">
    <source>
        <dbReference type="ARBA" id="ARBA00022679"/>
    </source>
</evidence>
<evidence type="ECO:0000313" key="10">
    <source>
        <dbReference type="EMBL" id="CAL4803830.1"/>
    </source>
</evidence>
<reference evidence="10 11" key="2">
    <citation type="submission" date="2024-05" db="EMBL/GenBank/DDBJ databases">
        <authorList>
            <person name="Chen Y."/>
            <person name="Shah S."/>
            <person name="Dougan E. K."/>
            <person name="Thang M."/>
            <person name="Chan C."/>
        </authorList>
    </citation>
    <scope>NUCLEOTIDE SEQUENCE [LARGE SCALE GENOMIC DNA]</scope>
</reference>
<evidence type="ECO:0000256" key="3">
    <source>
        <dbReference type="ARBA" id="ARBA00022741"/>
    </source>
</evidence>
<feature type="compositionally biased region" description="Basic and acidic residues" evidence="7">
    <location>
        <begin position="165"/>
        <end position="186"/>
    </location>
</feature>
<dbReference type="PROSITE" id="PS50297">
    <property type="entry name" value="ANK_REP_REGION"/>
    <property type="match status" value="1"/>
</dbReference>
<comment type="similarity">
    <text evidence="1">Belongs to the PI3/PI4-kinase family. Type II PI4K subfamily.</text>
</comment>
<gene>
    <name evidence="9" type="ORF">C1SCF055_LOCUS41248</name>
</gene>
<feature type="compositionally biased region" description="Low complexity" evidence="7">
    <location>
        <begin position="132"/>
        <end position="151"/>
    </location>
</feature>
<dbReference type="EMBL" id="CAMXCT030006589">
    <property type="protein sequence ID" value="CAL4803830.1"/>
    <property type="molecule type" value="Genomic_DNA"/>
</dbReference>
<evidence type="ECO:0000256" key="5">
    <source>
        <dbReference type="ARBA" id="ARBA00022840"/>
    </source>
</evidence>
<evidence type="ECO:0000256" key="1">
    <source>
        <dbReference type="ARBA" id="ARBA00008941"/>
    </source>
</evidence>
<dbReference type="OrthoDB" id="341259at2759"/>
<keyword evidence="4" id="KW-0418">Kinase</keyword>
<keyword evidence="2" id="KW-0808">Transferase</keyword>
<dbReference type="SUPFAM" id="SSF48403">
    <property type="entry name" value="Ankyrin repeat"/>
    <property type="match status" value="1"/>
</dbReference>
<dbReference type="GO" id="GO:0016301">
    <property type="term" value="F:kinase activity"/>
    <property type="evidence" value="ECO:0007669"/>
    <property type="project" value="UniProtKB-KW"/>
</dbReference>
<dbReference type="SMART" id="SM00248">
    <property type="entry name" value="ANK"/>
    <property type="match status" value="3"/>
</dbReference>
<proteinExistence type="inferred from homology"/>
<sequence length="1013" mass="112138">MVYIPSQDTDVKLTNLRLDDPELRRQAVRSLRAERRFLALYRNDGDASQPRRWTKIKAKLGMVWRAQEPLKSNKPKQGLGQELRAAFLDVDGETQRELKFKEQRQKRSEGRVARAKPQREDVVMLSSDDEAPAPTAAPTAPTGPTTEVTGPDPEDAMLQTPPGRSTKEATSEDKMQSEADATKEAEVNANADTPGATHEGVKEMDLIQTPPPRPIRNEEVLSGEKTIRIRAEAVIEAPADIRFAAKVALGGRLADRLGDWSSRAAMEGVPIGYVGHNAETVKVRLHSICFSVKGTLFVSALASNSGDLLMLSWEGSLEAAMKAFIRSECRELSAVPNERIRLLFRGVELRDDMPIAQLGEAELDLHFLVLGQKDEVLGFELALCKCVPCPTELEELLRDCSQGLQQAAPILTESGCGGTYFLKGKAQGQTLAVFKPKDEEAGAPQNPRGYLGRENSRYFLPAVASAQRAVREVAAYLLDKGHAKAPLRSRPPHDIKEKSGDTSPLLRQTGHCSLPTQVTFVWNNQKCHGSQFHLDVLNGDLDAMERQLDQGASVSAEFHYRSSHSQSLTYGQPIHLAASRGHELVILLLLSHGASLESTLHRNGKRLYNVLDAAVYGEGFGGQDSTIAFLVSSKADIMSQNHQKRTPLHVAFQTGNQETIWAVHKAVHDHKTALQELGAWHAEEQADQEVDFHSDQGMPTPLEIGIKCCKMDTQALAQSAEPTMLSFRTFIHRAPECIPSFAKRLQELWSEQELTQQLGNVTVEDLATLLNDFPQAAASVLEAATARPFVVSEGRHPMPARVSFACREFTVKFQMPCLCFYTPEVDWIYNDSYRMAPEWHTYLTDVRDRPMLDARIQVCHIPDIISPSFFSAVLDAQTTQQQAMFLFKCAPVRGAVWFTFWNGSMWVDIVQTVTSSWGLCLLVVETLMAHEASVETDQAFVALKPSLADGHGIVADWIVAKGIVDVLLEAVQFAACCRKDPTSYCRLGNLWDLIRSFLPIMLCGSISHGCFNV</sequence>
<evidence type="ECO:0000256" key="4">
    <source>
        <dbReference type="ARBA" id="ARBA00022777"/>
    </source>
</evidence>
<protein>
    <submittedName>
        <fullName evidence="10">Phosphatidylinositol 4-kinase gamma 6 (AtPI4Kgamma6) (PI-4Kgamma6) (PI4K gamma 6)</fullName>
    </submittedName>
</protein>
<feature type="region of interest" description="Disordered" evidence="7">
    <location>
        <begin position="98"/>
        <end position="200"/>
    </location>
</feature>
<dbReference type="InterPro" id="IPR044571">
    <property type="entry name" value="P4KG1-8"/>
</dbReference>
<evidence type="ECO:0000259" key="8">
    <source>
        <dbReference type="PROSITE" id="PS50053"/>
    </source>
</evidence>
<dbReference type="PANTHER" id="PTHR45800">
    <property type="entry name" value="PHOSPHATIDYLINOSITOL 4-KINASE GAMMA"/>
    <property type="match status" value="1"/>
</dbReference>
<dbReference type="CDD" id="cd17039">
    <property type="entry name" value="Ubl_ubiquitin_like"/>
    <property type="match status" value="1"/>
</dbReference>
<feature type="compositionally biased region" description="Basic and acidic residues" evidence="7">
    <location>
        <begin position="98"/>
        <end position="122"/>
    </location>
</feature>
<dbReference type="EMBL" id="CAMXCT010006589">
    <property type="protein sequence ID" value="CAI4016518.1"/>
    <property type="molecule type" value="Genomic_DNA"/>
</dbReference>
<feature type="region of interest" description="Disordered" evidence="7">
    <location>
        <begin position="484"/>
        <end position="508"/>
    </location>
</feature>
<keyword evidence="3" id="KW-0547">Nucleotide-binding</keyword>
<keyword evidence="11" id="KW-1185">Reference proteome</keyword>
<evidence type="ECO:0000313" key="11">
    <source>
        <dbReference type="Proteomes" id="UP001152797"/>
    </source>
</evidence>
<evidence type="ECO:0000313" key="9">
    <source>
        <dbReference type="EMBL" id="CAI4016518.1"/>
    </source>
</evidence>
<dbReference type="AlphaFoldDB" id="A0A9P1DXB1"/>
<dbReference type="PANTHER" id="PTHR45800:SF11">
    <property type="entry name" value="PHOSPHATIDYLINOSITOL 3-KINASE-RELATED PROTEIN KINASE"/>
    <property type="match status" value="1"/>
</dbReference>
<dbReference type="PROSITE" id="PS50088">
    <property type="entry name" value="ANK_REPEAT"/>
    <property type="match status" value="1"/>
</dbReference>
<feature type="repeat" description="ANK" evidence="6">
    <location>
        <begin position="573"/>
        <end position="601"/>
    </location>
</feature>
<dbReference type="Proteomes" id="UP001152797">
    <property type="component" value="Unassembled WGS sequence"/>
</dbReference>
<organism evidence="9">
    <name type="scientific">Cladocopium goreaui</name>
    <dbReference type="NCBI Taxonomy" id="2562237"/>
    <lineage>
        <taxon>Eukaryota</taxon>
        <taxon>Sar</taxon>
        <taxon>Alveolata</taxon>
        <taxon>Dinophyceae</taxon>
        <taxon>Suessiales</taxon>
        <taxon>Symbiodiniaceae</taxon>
        <taxon>Cladocopium</taxon>
    </lineage>
</organism>
<accession>A0A9P1DXB1</accession>
<evidence type="ECO:0000256" key="7">
    <source>
        <dbReference type="SAM" id="MobiDB-lite"/>
    </source>
</evidence>
<reference evidence="9" key="1">
    <citation type="submission" date="2022-10" db="EMBL/GenBank/DDBJ databases">
        <authorList>
            <person name="Chen Y."/>
            <person name="Dougan E. K."/>
            <person name="Chan C."/>
            <person name="Rhodes N."/>
            <person name="Thang M."/>
        </authorList>
    </citation>
    <scope>NUCLEOTIDE SEQUENCE</scope>
</reference>
<dbReference type="GO" id="GO:0005524">
    <property type="term" value="F:ATP binding"/>
    <property type="evidence" value="ECO:0007669"/>
    <property type="project" value="UniProtKB-KW"/>
</dbReference>
<keyword evidence="6" id="KW-0040">ANK repeat</keyword>
<name>A0A9P1DXB1_9DINO</name>
<dbReference type="EMBL" id="CAMXCT020006589">
    <property type="protein sequence ID" value="CAL1169893.1"/>
    <property type="molecule type" value="Genomic_DNA"/>
</dbReference>
<dbReference type="InterPro" id="IPR002110">
    <property type="entry name" value="Ankyrin_rpt"/>
</dbReference>
<dbReference type="InterPro" id="IPR036770">
    <property type="entry name" value="Ankyrin_rpt-contain_sf"/>
</dbReference>
<keyword evidence="5" id="KW-0067">ATP-binding</keyword>
<dbReference type="Pfam" id="PF00023">
    <property type="entry name" value="Ank"/>
    <property type="match status" value="1"/>
</dbReference>
<feature type="domain" description="Ubiquitin-like" evidence="8">
    <location>
        <begin position="321"/>
        <end position="375"/>
    </location>
</feature>
<dbReference type="PROSITE" id="PS50053">
    <property type="entry name" value="UBIQUITIN_2"/>
    <property type="match status" value="1"/>
</dbReference>
<feature type="compositionally biased region" description="Basic and acidic residues" evidence="7">
    <location>
        <begin position="491"/>
        <end position="500"/>
    </location>
</feature>
<dbReference type="Gene3D" id="1.25.40.20">
    <property type="entry name" value="Ankyrin repeat-containing domain"/>
    <property type="match status" value="1"/>
</dbReference>
<dbReference type="InterPro" id="IPR000626">
    <property type="entry name" value="Ubiquitin-like_dom"/>
</dbReference>